<gene>
    <name evidence="1" type="ORF">GCM10007100_29250</name>
</gene>
<proteinExistence type="predicted"/>
<accession>A0A918WMZ8</accession>
<dbReference type="EMBL" id="BMXI01000013">
    <property type="protein sequence ID" value="GHC60148.1"/>
    <property type="molecule type" value="Genomic_DNA"/>
</dbReference>
<dbReference type="RefSeq" id="WP_189571642.1">
    <property type="nucleotide sequence ID" value="NZ_CP151838.1"/>
</dbReference>
<comment type="caution">
    <text evidence="1">The sequence shown here is derived from an EMBL/GenBank/DDBJ whole genome shotgun (WGS) entry which is preliminary data.</text>
</comment>
<dbReference type="Proteomes" id="UP000644507">
    <property type="component" value="Unassembled WGS sequence"/>
</dbReference>
<sequence length="287" mass="32220">MSTPSLIVTHPGAAHKDEFLACAFLITQYAVPIARREPTQSDLAHTDTIVVDVGGSHDPALLNFDHHQFPADHPPICALSLVLQYLDLYDDARKFCDWLEPAEHFDTRGPVETAKWLGVSRESLAKLNSPIDGTVLRAFAREQLLHPGDLLWELMHNIGQDTLTYLSKLRGRLEDIAHHSQWLDLPDGHKALFIPRTDPAPTDPSLGVGRFIEDHEFADRTVATLYPDRRGTGYALSRFNDSARLDFTRIGEEEDVHFAHNRGFVAKTSATDPERLSQLLTQSFVQE</sequence>
<dbReference type="Pfam" id="PF03690">
    <property type="entry name" value="MYG1_exonuc"/>
    <property type="match status" value="1"/>
</dbReference>
<evidence type="ECO:0000313" key="2">
    <source>
        <dbReference type="Proteomes" id="UP000644507"/>
    </source>
</evidence>
<reference evidence="1" key="2">
    <citation type="submission" date="2020-09" db="EMBL/GenBank/DDBJ databases">
        <authorList>
            <person name="Sun Q."/>
            <person name="Kim S."/>
        </authorList>
    </citation>
    <scope>NUCLEOTIDE SEQUENCE</scope>
    <source>
        <strain evidence="1">KCTC 12988</strain>
    </source>
</reference>
<organism evidence="1 2">
    <name type="scientific">Roseibacillus persicicus</name>
    <dbReference type="NCBI Taxonomy" id="454148"/>
    <lineage>
        <taxon>Bacteria</taxon>
        <taxon>Pseudomonadati</taxon>
        <taxon>Verrucomicrobiota</taxon>
        <taxon>Verrucomicrobiia</taxon>
        <taxon>Verrucomicrobiales</taxon>
        <taxon>Verrucomicrobiaceae</taxon>
        <taxon>Roseibacillus</taxon>
    </lineage>
</organism>
<keyword evidence="2" id="KW-1185">Reference proteome</keyword>
<evidence type="ECO:0008006" key="3">
    <source>
        <dbReference type="Google" id="ProtNLM"/>
    </source>
</evidence>
<reference evidence="1" key="1">
    <citation type="journal article" date="2014" name="Int. J. Syst. Evol. Microbiol.">
        <title>Complete genome sequence of Corynebacterium casei LMG S-19264T (=DSM 44701T), isolated from a smear-ripened cheese.</title>
        <authorList>
            <consortium name="US DOE Joint Genome Institute (JGI-PGF)"/>
            <person name="Walter F."/>
            <person name="Albersmeier A."/>
            <person name="Kalinowski J."/>
            <person name="Ruckert C."/>
        </authorList>
    </citation>
    <scope>NUCLEOTIDE SEQUENCE</scope>
    <source>
        <strain evidence="1">KCTC 12988</strain>
    </source>
</reference>
<dbReference type="AlphaFoldDB" id="A0A918WMZ8"/>
<name>A0A918WMZ8_9BACT</name>
<dbReference type="InterPro" id="IPR003226">
    <property type="entry name" value="MYG1_exonuclease"/>
</dbReference>
<protein>
    <recommendedName>
        <fullName evidence="3">MYG1 family protein</fullName>
    </recommendedName>
</protein>
<evidence type="ECO:0000313" key="1">
    <source>
        <dbReference type="EMBL" id="GHC60148.1"/>
    </source>
</evidence>